<feature type="binding site" evidence="5">
    <location>
        <position position="131"/>
    </location>
    <ligand>
        <name>Mg(2+)</name>
        <dbReference type="ChEBI" id="CHEBI:18420"/>
    </ligand>
</feature>
<evidence type="ECO:0000313" key="6">
    <source>
        <dbReference type="EMBL" id="PWB92831.1"/>
    </source>
</evidence>
<dbReference type="GO" id="GO:0032259">
    <property type="term" value="P:methylation"/>
    <property type="evidence" value="ECO:0007669"/>
    <property type="project" value="UniProtKB-KW"/>
</dbReference>
<evidence type="ECO:0000256" key="3">
    <source>
        <dbReference type="ARBA" id="ARBA00029596"/>
    </source>
</evidence>
<dbReference type="Gene3D" id="3.50.30.40">
    <property type="entry name" value="Ribonuclease E inhibitor RraA/RraA-like"/>
    <property type="match status" value="1"/>
</dbReference>
<protein>
    <recommendedName>
        <fullName evidence="2">Putative 4-hydroxy-4-methyl-2-oxoglutarate aldolase</fullName>
    </recommendedName>
    <alternativeName>
        <fullName evidence="3">Regulator of ribonuclease activity homolog</fullName>
    </alternativeName>
    <alternativeName>
        <fullName evidence="4">RraA-like protein</fullName>
    </alternativeName>
</protein>
<dbReference type="InterPro" id="IPR005493">
    <property type="entry name" value="RraA/RraA-like"/>
</dbReference>
<accession>A0A2U1SMJ0</accession>
<evidence type="ECO:0000256" key="5">
    <source>
        <dbReference type="PIRSR" id="PIRSR605493-1"/>
    </source>
</evidence>
<dbReference type="Proteomes" id="UP000245137">
    <property type="component" value="Unassembled WGS sequence"/>
</dbReference>
<evidence type="ECO:0000256" key="1">
    <source>
        <dbReference type="ARBA" id="ARBA00001968"/>
    </source>
</evidence>
<feature type="binding site" evidence="5">
    <location>
        <position position="130"/>
    </location>
    <ligand>
        <name>substrate</name>
    </ligand>
</feature>
<sequence>MNDYYSAISGSAAMAPFIDRYEPRQIVQFSAELSKLGCAQIYDAAPNYCHPLPAFLTSRGTARTLAGPVFPVSTLNDMLPLLQALDQAPPGWVLYVRNVAPESEALAGDIFMSAMRSQGLSGLVVDGAVRDIGSFDATTPPVFSRSVTFVSAKTAKAPAGETPTTLDYGAYRIEPGDYVVGDADGLLLIKQQYLTAVIVGARHLLAKEFELKERLESGRRLGDLIGLSAFLQGNGPLKFEV</sequence>
<organism evidence="6 7">
    <name type="scientific">Methylosinus sporium</name>
    <dbReference type="NCBI Taxonomy" id="428"/>
    <lineage>
        <taxon>Bacteria</taxon>
        <taxon>Pseudomonadati</taxon>
        <taxon>Pseudomonadota</taxon>
        <taxon>Alphaproteobacteria</taxon>
        <taxon>Hyphomicrobiales</taxon>
        <taxon>Methylocystaceae</taxon>
        <taxon>Methylosinus</taxon>
    </lineage>
</organism>
<dbReference type="InterPro" id="IPR036704">
    <property type="entry name" value="RraA/RraA-like_sf"/>
</dbReference>
<dbReference type="SUPFAM" id="SSF89562">
    <property type="entry name" value="RraA-like"/>
    <property type="match status" value="1"/>
</dbReference>
<comment type="cofactor">
    <cofactor evidence="5">
        <name>Mg(2+)</name>
        <dbReference type="ChEBI" id="CHEBI:18420"/>
    </cofactor>
</comment>
<proteinExistence type="predicted"/>
<dbReference type="GO" id="GO:0046872">
    <property type="term" value="F:metal ion binding"/>
    <property type="evidence" value="ECO:0007669"/>
    <property type="project" value="UniProtKB-KW"/>
</dbReference>
<dbReference type="EMBL" id="PUIV01000035">
    <property type="protein sequence ID" value="PWB92831.1"/>
    <property type="molecule type" value="Genomic_DNA"/>
</dbReference>
<dbReference type="GO" id="GO:0008168">
    <property type="term" value="F:methyltransferase activity"/>
    <property type="evidence" value="ECO:0007669"/>
    <property type="project" value="UniProtKB-KW"/>
</dbReference>
<keyword evidence="5" id="KW-0479">Metal-binding</keyword>
<reference evidence="6 7" key="1">
    <citation type="journal article" date="2018" name="Appl. Microbiol. Biotechnol.">
        <title>Co-cultivation of the strictly anaerobic methanogen Methanosarcina barkeri with aerobic methanotrophs in an oxygen-limited membrane bioreactor.</title>
        <authorList>
            <person name="In 't Zandt M.H."/>
            <person name="van den Bosch T.J.M."/>
            <person name="Rijkers R."/>
            <person name="van Kessel M.A.H.J."/>
            <person name="Jetten M.S.M."/>
            <person name="Welte C.U."/>
        </authorList>
    </citation>
    <scope>NUCLEOTIDE SEQUENCE [LARGE SCALE GENOMIC DNA]</scope>
    <source>
        <strain evidence="6 7">DSM 17706</strain>
    </source>
</reference>
<comment type="caution">
    <text evidence="6">The sequence shown here is derived from an EMBL/GenBank/DDBJ whole genome shotgun (WGS) entry which is preliminary data.</text>
</comment>
<comment type="cofactor">
    <cofactor evidence="1">
        <name>a divalent metal cation</name>
        <dbReference type="ChEBI" id="CHEBI:60240"/>
    </cofactor>
</comment>
<keyword evidence="5" id="KW-0460">Magnesium</keyword>
<name>A0A2U1SMJ0_METSR</name>
<dbReference type="PANTHER" id="PTHR33254">
    <property type="entry name" value="4-HYDROXY-4-METHYL-2-OXOGLUTARATE ALDOLASE 3-RELATED"/>
    <property type="match status" value="1"/>
</dbReference>
<keyword evidence="6" id="KW-0808">Transferase</keyword>
<dbReference type="CDD" id="cd16841">
    <property type="entry name" value="RraA_family"/>
    <property type="match status" value="1"/>
</dbReference>
<evidence type="ECO:0000313" key="7">
    <source>
        <dbReference type="Proteomes" id="UP000245137"/>
    </source>
</evidence>
<keyword evidence="7" id="KW-1185">Reference proteome</keyword>
<evidence type="ECO:0000256" key="2">
    <source>
        <dbReference type="ARBA" id="ARBA00016549"/>
    </source>
</evidence>
<dbReference type="AlphaFoldDB" id="A0A2U1SMJ0"/>
<dbReference type="PANTHER" id="PTHR33254:SF4">
    <property type="entry name" value="4-HYDROXY-4-METHYL-2-OXOGLUTARATE ALDOLASE 3-RELATED"/>
    <property type="match status" value="1"/>
</dbReference>
<gene>
    <name evidence="6" type="ORF">C5689_16175</name>
</gene>
<keyword evidence="6" id="KW-0489">Methyltransferase</keyword>
<dbReference type="Pfam" id="PF03737">
    <property type="entry name" value="RraA-like"/>
    <property type="match status" value="1"/>
</dbReference>
<evidence type="ECO:0000256" key="4">
    <source>
        <dbReference type="ARBA" id="ARBA00030169"/>
    </source>
</evidence>